<reference evidence="2 3" key="1">
    <citation type="journal article" date="2018" name="Sci. Rep.">
        <title>Characterisation of pathogen-specific regions and novel effector candidates in Fusarium oxysporum f. sp. cepae.</title>
        <authorList>
            <person name="Armitage A.D."/>
            <person name="Taylor A."/>
            <person name="Sobczyk M.K."/>
            <person name="Baxter L."/>
            <person name="Greenfield B.P."/>
            <person name="Bates H.J."/>
            <person name="Wilson F."/>
            <person name="Jackson A.C."/>
            <person name="Ott S."/>
            <person name="Harrison R.J."/>
            <person name="Clarkson J.P."/>
        </authorList>
    </citation>
    <scope>NUCLEOTIDE SEQUENCE [LARGE SCALE GENOMIC DNA]</scope>
    <source>
        <strain evidence="2 3">Fo_A13</strain>
    </source>
</reference>
<dbReference type="Proteomes" id="UP000285084">
    <property type="component" value="Unassembled WGS sequence"/>
</dbReference>
<dbReference type="VEuPathDB" id="FungiDB:FOMG_04402"/>
<dbReference type="PANTHER" id="PTHR33112">
    <property type="entry name" value="DOMAIN PROTEIN, PUTATIVE-RELATED"/>
    <property type="match status" value="1"/>
</dbReference>
<dbReference type="Pfam" id="PF06985">
    <property type="entry name" value="HET"/>
    <property type="match status" value="1"/>
</dbReference>
<dbReference type="PANTHER" id="PTHR33112:SF9">
    <property type="entry name" value="HETEROKARYON INCOMPATIBILITY DOMAIN-CONTAINING PROTEIN"/>
    <property type="match status" value="1"/>
</dbReference>
<feature type="domain" description="Heterokaryon incompatibility" evidence="1">
    <location>
        <begin position="89"/>
        <end position="238"/>
    </location>
</feature>
<dbReference type="InterPro" id="IPR010730">
    <property type="entry name" value="HET"/>
</dbReference>
<dbReference type="VEuPathDB" id="FungiDB:FOC1_g10004024"/>
<accession>A0A420N4N5</accession>
<evidence type="ECO:0000259" key="1">
    <source>
        <dbReference type="Pfam" id="PF06985"/>
    </source>
</evidence>
<dbReference type="VEuPathDB" id="FungiDB:FOXG_19488"/>
<sequence>MLLPADPLYESVRKPFDKAIIHQTLQISSHSQSQASFDRASKWLSHCLEHDNGCRAPNSSFRPRRLIDVGSSETSREPFLVDRAESGQYACLSYCWGPDSGDVLKTTNSNLKAHHQAIPLLLLPASIQDAVAVCRGLNIRYLWVDSICIVQDSKDDWLCESAQMRDIYLNSLLTITAEEPASCKSGFLGEQKLGSAQWQRHLATNACDQDLFIRPHDPRVYLQRSKSSLDKRGWCLQESILPSRRLCFNGDEMSWECIGRKICECGHVLWAPDLSWRYQPNKLPFKRPYMDWRALVEEYSSRSLTNKADKLSAISGLAKMIAQARRETGDVSTYRAGLWMQEFISDLTWRVVSFAASRDTDPWRAPSWSWASVDGPVRYEFDRVLSTWKYKPVQDVACSVDEVTCNTLMPSDPTGPITAAHAILTGPVAAVELVTLDEPLSTAWRRRKGQGSFVDSSCGTVSLVRGKNLHSLQVFLDRPRNADLGTQGSVPDCWVEGNCLCQGCVFGPTILDDPSVNGEGGTRVHVLKLFTWTASGGVDDSGAPKKMHPETWFLLLRQIATRDKTLERIGIGIWESRFDRRKREGGDECPLFVGCDVTKVKII</sequence>
<evidence type="ECO:0000313" key="3">
    <source>
        <dbReference type="Proteomes" id="UP000285084"/>
    </source>
</evidence>
<protein>
    <recommendedName>
        <fullName evidence="1">Heterokaryon incompatibility domain-containing protein</fullName>
    </recommendedName>
</protein>
<name>A0A420N4N5_FUSOX</name>
<dbReference type="VEuPathDB" id="FungiDB:FOC4_g10007045"/>
<dbReference type="VEuPathDB" id="FungiDB:FOZG_04306"/>
<dbReference type="AlphaFoldDB" id="A0A420N4N5"/>
<comment type="caution">
    <text evidence="2">The sequence shown here is derived from an EMBL/GenBank/DDBJ whole genome shotgun (WGS) entry which is preliminary data.</text>
</comment>
<dbReference type="VEuPathDB" id="FungiDB:HZS61_014128"/>
<dbReference type="VEuPathDB" id="FungiDB:FOIG_09656"/>
<evidence type="ECO:0000313" key="2">
    <source>
        <dbReference type="EMBL" id="RKK75282.1"/>
    </source>
</evidence>
<gene>
    <name evidence="2" type="ORF">BFJ69_g7872</name>
</gene>
<organism evidence="2 3">
    <name type="scientific">Fusarium oxysporum</name>
    <name type="common">Fusarium vascular wilt</name>
    <dbReference type="NCBI Taxonomy" id="5507"/>
    <lineage>
        <taxon>Eukaryota</taxon>
        <taxon>Fungi</taxon>
        <taxon>Dikarya</taxon>
        <taxon>Ascomycota</taxon>
        <taxon>Pezizomycotina</taxon>
        <taxon>Sordariomycetes</taxon>
        <taxon>Hypocreomycetidae</taxon>
        <taxon>Hypocreales</taxon>
        <taxon>Nectriaceae</taxon>
        <taxon>Fusarium</taxon>
        <taxon>Fusarium oxysporum species complex</taxon>
    </lineage>
</organism>
<proteinExistence type="predicted"/>
<dbReference type="EMBL" id="MRCX01000063">
    <property type="protein sequence ID" value="RKK75282.1"/>
    <property type="molecule type" value="Genomic_DNA"/>
</dbReference>